<reference evidence="1 2" key="1">
    <citation type="submission" date="2019-03" db="EMBL/GenBank/DDBJ databases">
        <authorList>
            <person name="Nijsse B."/>
        </authorList>
    </citation>
    <scope>NUCLEOTIDE SEQUENCE [LARGE SCALE GENOMIC DNA]</scope>
    <source>
        <strain evidence="1">Desulfoluna butyratoxydans MSL71</strain>
    </source>
</reference>
<accession>A0A4U8YJ00</accession>
<gene>
    <name evidence="1" type="ORF">MSL71_5910</name>
</gene>
<dbReference type="GO" id="GO:0016301">
    <property type="term" value="F:kinase activity"/>
    <property type="evidence" value="ECO:0007669"/>
    <property type="project" value="UniProtKB-KW"/>
</dbReference>
<keyword evidence="1" id="KW-0808">Transferase</keyword>
<dbReference type="InterPro" id="IPR036890">
    <property type="entry name" value="HATPase_C_sf"/>
</dbReference>
<evidence type="ECO:0000313" key="2">
    <source>
        <dbReference type="Proteomes" id="UP000507962"/>
    </source>
</evidence>
<keyword evidence="2" id="KW-1185">Reference proteome</keyword>
<evidence type="ECO:0000313" key="1">
    <source>
        <dbReference type="EMBL" id="VFQ42969.1"/>
    </source>
</evidence>
<keyword evidence="1" id="KW-0418">Kinase</keyword>
<dbReference type="Gene3D" id="3.30.565.10">
    <property type="entry name" value="Histidine kinase-like ATPase, C-terminal domain"/>
    <property type="match status" value="1"/>
</dbReference>
<proteinExistence type="predicted"/>
<name>A0A4U8YJ00_9BACT</name>
<dbReference type="Pfam" id="PF13589">
    <property type="entry name" value="HATPase_c_3"/>
    <property type="match status" value="1"/>
</dbReference>
<dbReference type="EMBL" id="CAADHO010000001">
    <property type="protein sequence ID" value="VFQ42969.1"/>
    <property type="molecule type" value="Genomic_DNA"/>
</dbReference>
<sequence length="507" mass="57308">MRSVQITHRNEIPMPPLPSALVESLRNIGYRIDSALADIIDNSITASAKNITVRFLWNDGDPWVAVIDDGCGMNSESLKAAMRFGSTSPSTQRTRCDLGRFGLGMKTASISQCQVVTVCSKSAGNLSACEWDLNRISSNDPSGWLLGIINEAAIKEDLQLSSIVEELLVNKNSGTIVLWRGLDKALAGTEKIDSERKFSEIMDNARSHLELVFHRFLAPDPGHKMIRIDFNQSPLIAFNPFGPAIPARQELPVESICINSELINIQPFVLPHRNKVSREDYDRYAGEGGYLQNQGFYVYRNRRLIVKSTWFRLIKKDELNKLIRVKIDIPNTLDHIWGINVNKSQVTPPEVVRKQLKSIINRISGRGKNVFKRKAAQLRPKGKIVVWNREIKNGKIKYSINSNHPLLSDILNKIPPEFRVKIENSYRMIAESFPHDIHYNDAANDEVDFYQENDPKATIHLCTEMIAAMKSCGIIGDELRKKLIETEIPGATEQLIDKLIRPEDRLC</sequence>
<dbReference type="Proteomes" id="UP000507962">
    <property type="component" value="Unassembled WGS sequence"/>
</dbReference>
<organism evidence="1 2">
    <name type="scientific">Desulfoluna butyratoxydans</name>
    <dbReference type="NCBI Taxonomy" id="231438"/>
    <lineage>
        <taxon>Bacteria</taxon>
        <taxon>Pseudomonadati</taxon>
        <taxon>Thermodesulfobacteriota</taxon>
        <taxon>Desulfobacteria</taxon>
        <taxon>Desulfobacterales</taxon>
        <taxon>Desulfolunaceae</taxon>
        <taxon>Desulfoluna</taxon>
    </lineage>
</organism>
<dbReference type="AlphaFoldDB" id="A0A4U8YJ00"/>
<protein>
    <submittedName>
        <fullName evidence="1">Histidine kinase- dna gyrase b- and hsp90-like atpase</fullName>
    </submittedName>
</protein>
<dbReference type="SUPFAM" id="SSF55874">
    <property type="entry name" value="ATPase domain of HSP90 chaperone/DNA topoisomerase II/histidine kinase"/>
    <property type="match status" value="1"/>
</dbReference>